<dbReference type="Pfam" id="PF03631">
    <property type="entry name" value="Virul_fac_BrkB"/>
    <property type="match status" value="1"/>
</dbReference>
<dbReference type="PIRSF" id="PIRSF035875">
    <property type="entry name" value="RNase_BN"/>
    <property type="match status" value="1"/>
</dbReference>
<keyword evidence="4 6" id="KW-1133">Transmembrane helix</keyword>
<keyword evidence="5 6" id="KW-0472">Membrane</keyword>
<gene>
    <name evidence="7" type="ORF">GGQ72_001346</name>
</gene>
<dbReference type="PANTHER" id="PTHR30213">
    <property type="entry name" value="INNER MEMBRANE PROTEIN YHJD"/>
    <property type="match status" value="1"/>
</dbReference>
<feature type="transmembrane region" description="Helical" evidence="6">
    <location>
        <begin position="229"/>
        <end position="251"/>
    </location>
</feature>
<evidence type="ECO:0000313" key="7">
    <source>
        <dbReference type="EMBL" id="MBB4142847.1"/>
    </source>
</evidence>
<comment type="caution">
    <text evidence="7">The sequence shown here is derived from an EMBL/GenBank/DDBJ whole genome shotgun (WGS) entry which is preliminary data.</text>
</comment>
<feature type="transmembrane region" description="Helical" evidence="6">
    <location>
        <begin position="197"/>
        <end position="217"/>
    </location>
</feature>
<protein>
    <submittedName>
        <fullName evidence="7">Membrane protein</fullName>
    </submittedName>
</protein>
<name>A0A7W6LER5_9HYPH</name>
<dbReference type="RefSeq" id="WP_246251453.1">
    <property type="nucleotide sequence ID" value="NZ_CP049250.1"/>
</dbReference>
<proteinExistence type="predicted"/>
<feature type="transmembrane region" description="Helical" evidence="6">
    <location>
        <begin position="43"/>
        <end position="72"/>
    </location>
</feature>
<evidence type="ECO:0000256" key="4">
    <source>
        <dbReference type="ARBA" id="ARBA00022989"/>
    </source>
</evidence>
<keyword evidence="8" id="KW-1185">Reference proteome</keyword>
<reference evidence="7 8" key="1">
    <citation type="submission" date="2020-08" db="EMBL/GenBank/DDBJ databases">
        <title>Genomic Encyclopedia of Type Strains, Phase IV (KMG-IV): sequencing the most valuable type-strain genomes for metagenomic binning, comparative biology and taxonomic classification.</title>
        <authorList>
            <person name="Goeker M."/>
        </authorList>
    </citation>
    <scope>NUCLEOTIDE SEQUENCE [LARGE SCALE GENOMIC DNA]</scope>
    <source>
        <strain evidence="7 8">DSM 29514</strain>
    </source>
</reference>
<evidence type="ECO:0000256" key="2">
    <source>
        <dbReference type="ARBA" id="ARBA00022475"/>
    </source>
</evidence>
<feature type="transmembrane region" description="Helical" evidence="6">
    <location>
        <begin position="111"/>
        <end position="135"/>
    </location>
</feature>
<dbReference type="AlphaFoldDB" id="A0A7W6LER5"/>
<dbReference type="GO" id="GO:0005886">
    <property type="term" value="C:plasma membrane"/>
    <property type="evidence" value="ECO:0007669"/>
    <property type="project" value="UniProtKB-SubCell"/>
</dbReference>
<comment type="subcellular location">
    <subcellularLocation>
        <location evidence="1">Cell membrane</location>
        <topology evidence="1">Multi-pass membrane protein</topology>
    </subcellularLocation>
</comment>
<dbReference type="PANTHER" id="PTHR30213:SF0">
    <property type="entry name" value="UPF0761 MEMBRANE PROTEIN YIHY"/>
    <property type="match status" value="1"/>
</dbReference>
<keyword evidence="3 6" id="KW-0812">Transmembrane</keyword>
<dbReference type="InterPro" id="IPR017039">
    <property type="entry name" value="Virul_fac_BrkB"/>
</dbReference>
<evidence type="ECO:0000256" key="3">
    <source>
        <dbReference type="ARBA" id="ARBA00022692"/>
    </source>
</evidence>
<organism evidence="7 8">
    <name type="scientific">Rhizobium rhizoryzae</name>
    <dbReference type="NCBI Taxonomy" id="451876"/>
    <lineage>
        <taxon>Bacteria</taxon>
        <taxon>Pseudomonadati</taxon>
        <taxon>Pseudomonadota</taxon>
        <taxon>Alphaproteobacteria</taxon>
        <taxon>Hyphomicrobiales</taxon>
        <taxon>Rhizobiaceae</taxon>
        <taxon>Rhizobium/Agrobacterium group</taxon>
        <taxon>Rhizobium</taxon>
    </lineage>
</organism>
<dbReference type="EMBL" id="JACIEC010000001">
    <property type="protein sequence ID" value="MBB4142847.1"/>
    <property type="molecule type" value="Genomic_DNA"/>
</dbReference>
<feature type="transmembrane region" description="Helical" evidence="6">
    <location>
        <begin position="155"/>
        <end position="185"/>
    </location>
</feature>
<dbReference type="NCBIfam" id="TIGR00765">
    <property type="entry name" value="yihY_not_rbn"/>
    <property type="match status" value="1"/>
</dbReference>
<evidence type="ECO:0000256" key="1">
    <source>
        <dbReference type="ARBA" id="ARBA00004651"/>
    </source>
</evidence>
<dbReference type="Proteomes" id="UP000519897">
    <property type="component" value="Unassembled WGS sequence"/>
</dbReference>
<evidence type="ECO:0000313" key="8">
    <source>
        <dbReference type="Proteomes" id="UP000519897"/>
    </source>
</evidence>
<accession>A0A7W6LER5</accession>
<evidence type="ECO:0000256" key="5">
    <source>
        <dbReference type="ARBA" id="ARBA00023136"/>
    </source>
</evidence>
<keyword evidence="2" id="KW-1003">Cell membrane</keyword>
<evidence type="ECO:0000256" key="6">
    <source>
        <dbReference type="SAM" id="Phobius"/>
    </source>
</evidence>
<sequence length="323" mass="35293">MVDMMTAAEREHGRHAEHPGQIPFKGMKDVLYRVYVSLTQDRVMLVAAGVTFYLLLALFPAMGALVSVYGFVADPTTIADRILFLAQVMPSDGLNIFIDQLKALATEQKSALSFGLIFGLLVALWSANNGIKALFEAMNIAYGEEEKRSFFKLNLVSLTFTFGGILAAIIIIVALGVVPAMIAFLHLDETAEMLLSLLRWPLLLVLATIGICMLYRYGPSREPAKMRWLTWGAAFAALFWLLGSLGVTFYLSHVADYNATYGTLGALIGFLFWTWISAIIVILGAELNAELEHQTAMDSTTGNPKPLGQRGAVMADTVGETLT</sequence>
<feature type="transmembrane region" description="Helical" evidence="6">
    <location>
        <begin position="263"/>
        <end position="285"/>
    </location>
</feature>